<protein>
    <recommendedName>
        <fullName evidence="4">DUF3566 domain-containing protein</fullName>
    </recommendedName>
</protein>
<accession>A0A2S8SRB3</accession>
<dbReference type="EMBL" id="NIGF01000013">
    <property type="protein sequence ID" value="PQV63325.1"/>
    <property type="molecule type" value="Genomic_DNA"/>
</dbReference>
<proteinExistence type="predicted"/>
<dbReference type="RefSeq" id="WP_106380567.1">
    <property type="nucleotide sequence ID" value="NZ_NIGF01000013.1"/>
</dbReference>
<evidence type="ECO:0000256" key="1">
    <source>
        <dbReference type="SAM" id="Phobius"/>
    </source>
</evidence>
<organism evidence="2 3">
    <name type="scientific">Abditibacterium utsteinense</name>
    <dbReference type="NCBI Taxonomy" id="1960156"/>
    <lineage>
        <taxon>Bacteria</taxon>
        <taxon>Pseudomonadati</taxon>
        <taxon>Abditibacteriota</taxon>
        <taxon>Abditibacteriia</taxon>
        <taxon>Abditibacteriales</taxon>
        <taxon>Abditibacteriaceae</taxon>
        <taxon>Abditibacterium</taxon>
    </lineage>
</organism>
<evidence type="ECO:0000313" key="3">
    <source>
        <dbReference type="Proteomes" id="UP000237684"/>
    </source>
</evidence>
<keyword evidence="1" id="KW-0472">Membrane</keyword>
<feature type="transmembrane region" description="Helical" evidence="1">
    <location>
        <begin position="56"/>
        <end position="77"/>
    </location>
</feature>
<keyword evidence="1" id="KW-0812">Transmembrane</keyword>
<comment type="caution">
    <text evidence="2">The sequence shown here is derived from an EMBL/GenBank/DDBJ whole genome shotgun (WGS) entry which is preliminary data.</text>
</comment>
<name>A0A2S8SRB3_9BACT</name>
<reference evidence="2 3" key="1">
    <citation type="journal article" date="2018" name="Syst. Appl. Microbiol.">
        <title>Abditibacterium utsteinense sp. nov., the first cultivated member of candidate phylum FBP, isolated from ice-free Antarctic soil samples.</title>
        <authorList>
            <person name="Tahon G."/>
            <person name="Tytgat B."/>
            <person name="Lebbe L."/>
            <person name="Carlier A."/>
            <person name="Willems A."/>
        </authorList>
    </citation>
    <scope>NUCLEOTIDE SEQUENCE [LARGE SCALE GENOMIC DNA]</scope>
    <source>
        <strain evidence="2 3">LMG 29911</strain>
    </source>
</reference>
<keyword evidence="3" id="KW-1185">Reference proteome</keyword>
<dbReference type="AlphaFoldDB" id="A0A2S8SRB3"/>
<keyword evidence="1" id="KW-1133">Transmembrane helix</keyword>
<gene>
    <name evidence="2" type="ORF">B1R32_11352</name>
</gene>
<evidence type="ECO:0008006" key="4">
    <source>
        <dbReference type="Google" id="ProtNLM"/>
    </source>
</evidence>
<sequence>MAEKPSQLAPELVPQLVPSASQSVEKTAFDAHSADQAQAVSELRVARRAGMRWRGIARYLGLGIFVFGAALLFYVFLQALEGLQRFANPGRLNQDFNSVAGDTLPSVIQAVVSVFGTELLRVLYLFILGFIASAIAARGIQFFAASEAVIDEAVLPDA</sequence>
<evidence type="ECO:0000313" key="2">
    <source>
        <dbReference type="EMBL" id="PQV63325.1"/>
    </source>
</evidence>
<dbReference type="Proteomes" id="UP000237684">
    <property type="component" value="Unassembled WGS sequence"/>
</dbReference>
<dbReference type="InParanoid" id="A0A2S8SRB3"/>